<sequence>MHWHWYLFTQLFRWWFPYTAVILLLTPVCVKDEILCQTSDYILV</sequence>
<organism evidence="2">
    <name type="scientific">Arundo donax</name>
    <name type="common">Giant reed</name>
    <name type="synonym">Donax arundinaceus</name>
    <dbReference type="NCBI Taxonomy" id="35708"/>
    <lineage>
        <taxon>Eukaryota</taxon>
        <taxon>Viridiplantae</taxon>
        <taxon>Streptophyta</taxon>
        <taxon>Embryophyta</taxon>
        <taxon>Tracheophyta</taxon>
        <taxon>Spermatophyta</taxon>
        <taxon>Magnoliopsida</taxon>
        <taxon>Liliopsida</taxon>
        <taxon>Poales</taxon>
        <taxon>Poaceae</taxon>
        <taxon>PACMAD clade</taxon>
        <taxon>Arundinoideae</taxon>
        <taxon>Arundineae</taxon>
        <taxon>Arundo</taxon>
    </lineage>
</organism>
<evidence type="ECO:0000256" key="1">
    <source>
        <dbReference type="SAM" id="Phobius"/>
    </source>
</evidence>
<reference evidence="2" key="1">
    <citation type="submission" date="2014-09" db="EMBL/GenBank/DDBJ databases">
        <authorList>
            <person name="Magalhaes I.L.F."/>
            <person name="Oliveira U."/>
            <person name="Santos F.R."/>
            <person name="Vidigal T.H.D.A."/>
            <person name="Brescovit A.D."/>
            <person name="Santos A.J."/>
        </authorList>
    </citation>
    <scope>NUCLEOTIDE SEQUENCE</scope>
    <source>
        <tissue evidence="2">Shoot tissue taken approximately 20 cm above the soil surface</tissue>
    </source>
</reference>
<keyword evidence="1" id="KW-0472">Membrane</keyword>
<dbReference type="AlphaFoldDB" id="A0A0A9EIJ2"/>
<accession>A0A0A9EIJ2</accession>
<proteinExistence type="predicted"/>
<reference evidence="2" key="2">
    <citation type="journal article" date="2015" name="Data Brief">
        <title>Shoot transcriptome of the giant reed, Arundo donax.</title>
        <authorList>
            <person name="Barrero R.A."/>
            <person name="Guerrero F.D."/>
            <person name="Moolhuijzen P."/>
            <person name="Goolsby J.A."/>
            <person name="Tidwell J."/>
            <person name="Bellgard S.E."/>
            <person name="Bellgard M.I."/>
        </authorList>
    </citation>
    <scope>NUCLEOTIDE SEQUENCE</scope>
    <source>
        <tissue evidence="2">Shoot tissue taken approximately 20 cm above the soil surface</tissue>
    </source>
</reference>
<evidence type="ECO:0000313" key="2">
    <source>
        <dbReference type="EMBL" id="JAD97640.1"/>
    </source>
</evidence>
<protein>
    <submittedName>
        <fullName evidence="2">Uncharacterized protein</fullName>
    </submittedName>
</protein>
<keyword evidence="1" id="KW-0812">Transmembrane</keyword>
<dbReference type="EMBL" id="GBRH01200255">
    <property type="protein sequence ID" value="JAD97640.1"/>
    <property type="molecule type" value="Transcribed_RNA"/>
</dbReference>
<keyword evidence="1" id="KW-1133">Transmembrane helix</keyword>
<name>A0A0A9EIJ2_ARUDO</name>
<feature type="transmembrane region" description="Helical" evidence="1">
    <location>
        <begin position="12"/>
        <end position="30"/>
    </location>
</feature>